<dbReference type="RefSeq" id="WP_096993301.1">
    <property type="nucleotide sequence ID" value="NZ_JBHSII010000001.1"/>
</dbReference>
<dbReference type="InterPro" id="IPR048950">
    <property type="entry name" value="Ppx_GppA_C"/>
</dbReference>
<evidence type="ECO:0000313" key="14">
    <source>
        <dbReference type="Proteomes" id="UP000219336"/>
    </source>
</evidence>
<comment type="subcellular location">
    <subcellularLocation>
        <location evidence="2">Cell membrane</location>
        <topology evidence="2">Peripheral membrane protein</topology>
    </subcellularLocation>
</comment>
<dbReference type="PIRSF" id="PIRSF001267">
    <property type="entry name" value="Pyrophosphatase_GppA_Ppx"/>
    <property type="match status" value="1"/>
</dbReference>
<evidence type="ECO:0000259" key="11">
    <source>
        <dbReference type="Pfam" id="PF02541"/>
    </source>
</evidence>
<evidence type="ECO:0000256" key="5">
    <source>
        <dbReference type="ARBA" id="ARBA00012451"/>
    </source>
</evidence>
<dbReference type="EC" id="3.6.1.11" evidence="5"/>
<dbReference type="NCBIfam" id="TIGR03706">
    <property type="entry name" value="exo_poly_only"/>
    <property type="match status" value="1"/>
</dbReference>
<feature type="domain" description="Ppx/GppA phosphatase N-terminal" evidence="11">
    <location>
        <begin position="25"/>
        <end position="306"/>
    </location>
</feature>
<sequence>MSQTKDSSIKDIAAIDLGSNSFHMVVAKVVDQDLQLVSRHKQRVRLASGLDAQHNLDNASIERGLECLAMFAERLQGFEPENVRIAATHTLRIANNTHIFLQRARDVLPFAIEVIPGEEEARLIYSGVAHTQTESNSKLVVDIGGGSTELIIGKAFDPVLLNSTQMGCVSYTAKFFANGKLSTKNFSKAILSAQQRLEALSVRYKKQGWEVALGSSGTVKAIKEVLIGLGYEDGLITYKRLYKLIDILCDFALIEDINLVGLTEERKPVFAAGVAILTAIFESLKISEMHFSTGALREGLLYEMEQGFQRSDIRMRTTENLAAKHFVDLDHAAKVRGQAVEFLNQIHEPLNLKKKSDLFSLLEWGALLHEVGLSISYQAFHKHSSYILAHTNMPGFNSEQQRILATLARFQRKSLKLQELPEFSLFKNRQILALIRILRLAIIVNGQRNEELLPLKLTIIDDVWTMSCEQERWLEQNRLLFADLQTEQHYWQAVGWQLRFD</sequence>
<dbReference type="InterPro" id="IPR003695">
    <property type="entry name" value="Ppx_GppA_N"/>
</dbReference>
<evidence type="ECO:0000313" key="13">
    <source>
        <dbReference type="EMBL" id="SNX48095.1"/>
    </source>
</evidence>
<name>A0A240EJE1_9VIBR</name>
<reference evidence="14" key="1">
    <citation type="submission" date="2016-06" db="EMBL/GenBank/DDBJ databases">
        <authorList>
            <person name="Rodrigo-Torres L."/>
            <person name="Arahal R.D."/>
            <person name="Lucena T."/>
        </authorList>
    </citation>
    <scope>NUCLEOTIDE SEQUENCE [LARGE SCALE GENOMIC DNA]</scope>
    <source>
        <strain evidence="14">CECT8203</strain>
    </source>
</reference>
<evidence type="ECO:0000256" key="1">
    <source>
        <dbReference type="ARBA" id="ARBA00001946"/>
    </source>
</evidence>
<proteinExistence type="inferred from homology"/>
<dbReference type="PANTHER" id="PTHR30005">
    <property type="entry name" value="EXOPOLYPHOSPHATASE"/>
    <property type="match status" value="1"/>
</dbReference>
<keyword evidence="9" id="KW-0472">Membrane</keyword>
<dbReference type="Proteomes" id="UP000219336">
    <property type="component" value="Unassembled WGS sequence"/>
</dbReference>
<comment type="similarity">
    <text evidence="3">Belongs to the GppA/Ppx family.</text>
</comment>
<dbReference type="FunFam" id="3.30.420.150:FF:000001">
    <property type="entry name" value="Guanosine-5'-triphosphate,3'-diphosphate pyrophosphatase"/>
    <property type="match status" value="1"/>
</dbReference>
<evidence type="ECO:0000256" key="10">
    <source>
        <dbReference type="ARBA" id="ARBA00047607"/>
    </source>
</evidence>
<dbReference type="OrthoDB" id="9793035at2"/>
<dbReference type="AlphaFoldDB" id="A0A240EJE1"/>
<evidence type="ECO:0000256" key="2">
    <source>
        <dbReference type="ARBA" id="ARBA00004202"/>
    </source>
</evidence>
<dbReference type="InterPro" id="IPR022371">
    <property type="entry name" value="Exopolyphosphatase"/>
</dbReference>
<evidence type="ECO:0000256" key="4">
    <source>
        <dbReference type="ARBA" id="ARBA00011738"/>
    </source>
</evidence>
<dbReference type="GO" id="GO:0006798">
    <property type="term" value="P:polyphosphate catabolic process"/>
    <property type="evidence" value="ECO:0007669"/>
    <property type="project" value="TreeGrafter"/>
</dbReference>
<dbReference type="EMBL" id="OANU01000021">
    <property type="protein sequence ID" value="SNX48095.1"/>
    <property type="molecule type" value="Genomic_DNA"/>
</dbReference>
<dbReference type="GO" id="GO:0004309">
    <property type="term" value="F:exopolyphosphatase activity"/>
    <property type="evidence" value="ECO:0007669"/>
    <property type="project" value="UniProtKB-EC"/>
</dbReference>
<evidence type="ECO:0000256" key="6">
    <source>
        <dbReference type="ARBA" id="ARBA00020416"/>
    </source>
</evidence>
<dbReference type="FunFam" id="3.30.420.40:FF:000023">
    <property type="entry name" value="Guanosine-5'-triphosphate,3'-diphosphate pyrophosphatase"/>
    <property type="match status" value="1"/>
</dbReference>
<dbReference type="Pfam" id="PF21447">
    <property type="entry name" value="Ppx-GppA_III"/>
    <property type="match status" value="1"/>
</dbReference>
<comment type="cofactor">
    <cofactor evidence="1">
        <name>Mg(2+)</name>
        <dbReference type="ChEBI" id="CHEBI:18420"/>
    </cofactor>
</comment>
<comment type="catalytic activity">
    <reaction evidence="10">
        <text>[phosphate](n) + H2O = [phosphate](n-1) + phosphate + H(+)</text>
        <dbReference type="Rhea" id="RHEA:21528"/>
        <dbReference type="Rhea" id="RHEA-COMP:9859"/>
        <dbReference type="Rhea" id="RHEA-COMP:14279"/>
        <dbReference type="ChEBI" id="CHEBI:15377"/>
        <dbReference type="ChEBI" id="CHEBI:15378"/>
        <dbReference type="ChEBI" id="CHEBI:16838"/>
        <dbReference type="ChEBI" id="CHEBI:43474"/>
        <dbReference type="EC" id="3.6.1.11"/>
    </reaction>
</comment>
<dbReference type="Gene3D" id="1.10.3210.10">
    <property type="entry name" value="Hypothetical protein af1432"/>
    <property type="match status" value="1"/>
</dbReference>
<evidence type="ECO:0000256" key="9">
    <source>
        <dbReference type="ARBA" id="ARBA00023136"/>
    </source>
</evidence>
<accession>A0A240EJE1</accession>
<keyword evidence="7" id="KW-1003">Cell membrane</keyword>
<dbReference type="SUPFAM" id="SSF53067">
    <property type="entry name" value="Actin-like ATPase domain"/>
    <property type="match status" value="2"/>
</dbReference>
<protein>
    <recommendedName>
        <fullName evidence="6">Exopolyphosphatase</fullName>
        <ecNumber evidence="5">3.6.1.11</ecNumber>
    </recommendedName>
</protein>
<evidence type="ECO:0000259" key="12">
    <source>
        <dbReference type="Pfam" id="PF21447"/>
    </source>
</evidence>
<evidence type="ECO:0000256" key="8">
    <source>
        <dbReference type="ARBA" id="ARBA00022801"/>
    </source>
</evidence>
<dbReference type="Gene3D" id="3.30.70.2260">
    <property type="match status" value="1"/>
</dbReference>
<organism evidence="13 14">
    <name type="scientific">Vibrio thalassae</name>
    <dbReference type="NCBI Taxonomy" id="1243014"/>
    <lineage>
        <taxon>Bacteria</taxon>
        <taxon>Pseudomonadati</taxon>
        <taxon>Pseudomonadota</taxon>
        <taxon>Gammaproteobacteria</taxon>
        <taxon>Vibrionales</taxon>
        <taxon>Vibrionaceae</taxon>
        <taxon>Vibrio</taxon>
    </lineage>
</organism>
<dbReference type="InterPro" id="IPR043129">
    <property type="entry name" value="ATPase_NBD"/>
</dbReference>
<dbReference type="PANTHER" id="PTHR30005:SF14">
    <property type="entry name" value="EXOPOLYPHOSPHATASE"/>
    <property type="match status" value="1"/>
</dbReference>
<dbReference type="InterPro" id="IPR050273">
    <property type="entry name" value="GppA/Ppx_hydrolase"/>
</dbReference>
<dbReference type="InterPro" id="IPR030673">
    <property type="entry name" value="PyroPPase_GppA_Ppx"/>
</dbReference>
<dbReference type="Gene3D" id="3.30.420.150">
    <property type="entry name" value="Exopolyphosphatase. Domain 2"/>
    <property type="match status" value="1"/>
</dbReference>
<dbReference type="Pfam" id="PF02541">
    <property type="entry name" value="Ppx-GppA"/>
    <property type="match status" value="1"/>
</dbReference>
<comment type="subunit">
    <text evidence="4">Homodimer.</text>
</comment>
<evidence type="ECO:0000256" key="7">
    <source>
        <dbReference type="ARBA" id="ARBA00022475"/>
    </source>
</evidence>
<dbReference type="Gene3D" id="3.30.420.40">
    <property type="match status" value="1"/>
</dbReference>
<gene>
    <name evidence="13" type="primary">ppx</name>
    <name evidence="13" type="ORF">VTH8203_01711</name>
</gene>
<keyword evidence="8 13" id="KW-0378">Hydrolase</keyword>
<dbReference type="GO" id="GO:0005886">
    <property type="term" value="C:plasma membrane"/>
    <property type="evidence" value="ECO:0007669"/>
    <property type="project" value="UniProtKB-SubCell"/>
</dbReference>
<dbReference type="SUPFAM" id="SSF109604">
    <property type="entry name" value="HD-domain/PDEase-like"/>
    <property type="match status" value="1"/>
</dbReference>
<evidence type="ECO:0000256" key="3">
    <source>
        <dbReference type="ARBA" id="ARBA00007125"/>
    </source>
</evidence>
<keyword evidence="14" id="KW-1185">Reference proteome</keyword>
<feature type="domain" description="Ppx/GppA phosphatase C-terminal" evidence="12">
    <location>
        <begin position="313"/>
        <end position="488"/>
    </location>
</feature>